<evidence type="ECO:0000313" key="1">
    <source>
        <dbReference type="EMBL" id="BCS95244.1"/>
    </source>
</evidence>
<gene>
    <name evidence="1" type="ORF">DSLASN_08760</name>
</gene>
<organism evidence="1 2">
    <name type="scientific">Desulfoluna limicola</name>
    <dbReference type="NCBI Taxonomy" id="2810562"/>
    <lineage>
        <taxon>Bacteria</taxon>
        <taxon>Pseudomonadati</taxon>
        <taxon>Thermodesulfobacteriota</taxon>
        <taxon>Desulfobacteria</taxon>
        <taxon>Desulfobacterales</taxon>
        <taxon>Desulfolunaceae</taxon>
        <taxon>Desulfoluna</taxon>
    </lineage>
</organism>
<name>A0ABM7PDJ4_9BACT</name>
<reference evidence="1 2" key="1">
    <citation type="submission" date="2021-02" db="EMBL/GenBank/DDBJ databases">
        <title>Complete genome of Desulfoluna sp. strain ASN36.</title>
        <authorList>
            <person name="Takahashi A."/>
            <person name="Kojima H."/>
            <person name="Fukui M."/>
        </authorList>
    </citation>
    <scope>NUCLEOTIDE SEQUENCE [LARGE SCALE GENOMIC DNA]</scope>
    <source>
        <strain evidence="1 2">ASN36</strain>
    </source>
</reference>
<proteinExistence type="predicted"/>
<accession>A0ABM7PDJ4</accession>
<sequence>MFHIEYEALEVVIANLGFEDSHVETGIINLKTTTMSILLPMDISHQVADPPISPLPF</sequence>
<evidence type="ECO:0000313" key="2">
    <source>
        <dbReference type="Proteomes" id="UP001320148"/>
    </source>
</evidence>
<dbReference type="EMBL" id="AP024488">
    <property type="protein sequence ID" value="BCS95244.1"/>
    <property type="molecule type" value="Genomic_DNA"/>
</dbReference>
<keyword evidence="2" id="KW-1185">Reference proteome</keyword>
<protein>
    <submittedName>
        <fullName evidence="1">Uncharacterized protein</fullName>
    </submittedName>
</protein>
<dbReference type="Proteomes" id="UP001320148">
    <property type="component" value="Chromosome"/>
</dbReference>